<name>A0A938BU93_UNCW3</name>
<evidence type="ECO:0000256" key="4">
    <source>
        <dbReference type="ARBA" id="ARBA00012827"/>
    </source>
</evidence>
<evidence type="ECO:0000256" key="8">
    <source>
        <dbReference type="ARBA" id="ARBA00022737"/>
    </source>
</evidence>
<feature type="repeat" description="Lumazine-binding" evidence="10">
    <location>
        <begin position="96"/>
        <end position="192"/>
    </location>
</feature>
<evidence type="ECO:0000256" key="7">
    <source>
        <dbReference type="ARBA" id="ARBA00022679"/>
    </source>
</evidence>
<dbReference type="NCBIfam" id="TIGR00187">
    <property type="entry name" value="ribE"/>
    <property type="match status" value="1"/>
</dbReference>
<dbReference type="NCBIfam" id="NF006767">
    <property type="entry name" value="PRK09289.1"/>
    <property type="match status" value="1"/>
</dbReference>
<dbReference type="PROSITE" id="PS51177">
    <property type="entry name" value="LUMAZINE_BIND"/>
    <property type="match status" value="2"/>
</dbReference>
<dbReference type="Pfam" id="PF00677">
    <property type="entry name" value="Lum_binding"/>
    <property type="match status" value="2"/>
</dbReference>
<dbReference type="GO" id="GO:0009231">
    <property type="term" value="P:riboflavin biosynthetic process"/>
    <property type="evidence" value="ECO:0007669"/>
    <property type="project" value="UniProtKB-KW"/>
</dbReference>
<keyword evidence="8" id="KW-0677">Repeat</keyword>
<evidence type="ECO:0000256" key="2">
    <source>
        <dbReference type="ARBA" id="ARBA00002803"/>
    </source>
</evidence>
<dbReference type="InterPro" id="IPR017938">
    <property type="entry name" value="Riboflavin_synthase-like_b-brl"/>
</dbReference>
<evidence type="ECO:0000256" key="3">
    <source>
        <dbReference type="ARBA" id="ARBA00004887"/>
    </source>
</evidence>
<dbReference type="PIRSF" id="PIRSF000498">
    <property type="entry name" value="Riboflavin_syn_A"/>
    <property type="match status" value="1"/>
</dbReference>
<dbReference type="InterPro" id="IPR026017">
    <property type="entry name" value="Lumazine-bd_dom"/>
</dbReference>
<comment type="caution">
    <text evidence="12">The sequence shown here is derived from an EMBL/GenBank/DDBJ whole genome shotgun (WGS) entry which is preliminary data.</text>
</comment>
<reference evidence="12" key="1">
    <citation type="submission" date="2019-03" db="EMBL/GenBank/DDBJ databases">
        <title>Lake Tanganyika Metagenome-Assembled Genomes (MAGs).</title>
        <authorList>
            <person name="Tran P."/>
        </authorList>
    </citation>
    <scope>NUCLEOTIDE SEQUENCE</scope>
    <source>
        <strain evidence="12">K_DeepCast_150m_m2_040</strain>
    </source>
</reference>
<feature type="domain" description="Lumazine-binding" evidence="11">
    <location>
        <begin position="1"/>
        <end position="95"/>
    </location>
</feature>
<dbReference type="PANTHER" id="PTHR21098">
    <property type="entry name" value="RIBOFLAVIN SYNTHASE ALPHA CHAIN"/>
    <property type="match status" value="1"/>
</dbReference>
<dbReference type="Gene3D" id="2.40.30.20">
    <property type="match status" value="2"/>
</dbReference>
<dbReference type="InterPro" id="IPR023366">
    <property type="entry name" value="ATP_synth_asu-like_sf"/>
</dbReference>
<organism evidence="12 13">
    <name type="scientific">candidate division WOR-3 bacterium</name>
    <dbReference type="NCBI Taxonomy" id="2052148"/>
    <lineage>
        <taxon>Bacteria</taxon>
        <taxon>Bacteria division WOR-3</taxon>
    </lineage>
</organism>
<feature type="repeat" description="Lumazine-binding" evidence="10">
    <location>
        <begin position="1"/>
        <end position="95"/>
    </location>
</feature>
<dbReference type="Proteomes" id="UP000779900">
    <property type="component" value="Unassembled WGS sequence"/>
</dbReference>
<evidence type="ECO:0000259" key="11">
    <source>
        <dbReference type="PROSITE" id="PS51177"/>
    </source>
</evidence>
<dbReference type="InterPro" id="IPR001783">
    <property type="entry name" value="Lumazine-bd"/>
</dbReference>
<gene>
    <name evidence="12" type="ORF">FJY68_13090</name>
</gene>
<evidence type="ECO:0000256" key="6">
    <source>
        <dbReference type="ARBA" id="ARBA00022619"/>
    </source>
</evidence>
<dbReference type="EMBL" id="VGIR01000131">
    <property type="protein sequence ID" value="MBM3332759.1"/>
    <property type="molecule type" value="Genomic_DNA"/>
</dbReference>
<accession>A0A938BU93</accession>
<protein>
    <recommendedName>
        <fullName evidence="5 9">Riboflavin synthase</fullName>
        <ecNumber evidence="4 9">2.5.1.9</ecNumber>
    </recommendedName>
</protein>
<keyword evidence="7 12" id="KW-0808">Transferase</keyword>
<keyword evidence="6" id="KW-0686">Riboflavin biosynthesis</keyword>
<dbReference type="NCBIfam" id="NF009566">
    <property type="entry name" value="PRK13020.1"/>
    <property type="match status" value="1"/>
</dbReference>
<dbReference type="GO" id="GO:0004746">
    <property type="term" value="F:riboflavin synthase activity"/>
    <property type="evidence" value="ECO:0007669"/>
    <property type="project" value="UniProtKB-UniRule"/>
</dbReference>
<dbReference type="PANTHER" id="PTHR21098:SF0">
    <property type="entry name" value="RIBOFLAVIN SYNTHASE"/>
    <property type="match status" value="1"/>
</dbReference>
<evidence type="ECO:0000313" key="12">
    <source>
        <dbReference type="EMBL" id="MBM3332759.1"/>
    </source>
</evidence>
<dbReference type="EC" id="2.5.1.9" evidence="4 9"/>
<proteinExistence type="predicted"/>
<comment type="catalytic activity">
    <reaction evidence="1">
        <text>2 6,7-dimethyl-8-(1-D-ribityl)lumazine + H(+) = 5-amino-6-(D-ribitylamino)uracil + riboflavin</text>
        <dbReference type="Rhea" id="RHEA:20772"/>
        <dbReference type="ChEBI" id="CHEBI:15378"/>
        <dbReference type="ChEBI" id="CHEBI:15934"/>
        <dbReference type="ChEBI" id="CHEBI:57986"/>
        <dbReference type="ChEBI" id="CHEBI:58201"/>
        <dbReference type="EC" id="2.5.1.9"/>
    </reaction>
</comment>
<dbReference type="CDD" id="cd00402">
    <property type="entry name" value="Riboflavin_synthase_like"/>
    <property type="match status" value="1"/>
</dbReference>
<evidence type="ECO:0000256" key="1">
    <source>
        <dbReference type="ARBA" id="ARBA00000968"/>
    </source>
</evidence>
<comment type="pathway">
    <text evidence="3">Cofactor biosynthesis; riboflavin biosynthesis; riboflavin from 2-hydroxy-3-oxobutyl phosphate and 5-amino-6-(D-ribitylamino)uracil: step 2/2.</text>
</comment>
<comment type="function">
    <text evidence="2">Catalyzes the dismutation of two molecules of 6,7-dimethyl-8-ribityllumazine, resulting in the formation of riboflavin and 5-amino-6-(D-ribitylamino)uracil.</text>
</comment>
<evidence type="ECO:0000256" key="5">
    <source>
        <dbReference type="ARBA" id="ARBA00013950"/>
    </source>
</evidence>
<evidence type="ECO:0000256" key="9">
    <source>
        <dbReference type="NCBIfam" id="TIGR00187"/>
    </source>
</evidence>
<evidence type="ECO:0000313" key="13">
    <source>
        <dbReference type="Proteomes" id="UP000779900"/>
    </source>
</evidence>
<dbReference type="AlphaFoldDB" id="A0A938BU93"/>
<evidence type="ECO:0000256" key="10">
    <source>
        <dbReference type="PROSITE-ProRule" id="PRU00524"/>
    </source>
</evidence>
<dbReference type="FunFam" id="2.40.30.20:FF:000003">
    <property type="entry name" value="Riboflavin synthase, alpha subunit"/>
    <property type="match status" value="1"/>
</dbReference>
<feature type="domain" description="Lumazine-binding" evidence="11">
    <location>
        <begin position="96"/>
        <end position="192"/>
    </location>
</feature>
<sequence>MFTGLIETVGRVERSAGRQGNRVFTLQALFAGELKLGESVAVNGCCLTVTKTDKKTFDVEAVAATLEATTLGRLQTGDAVNLERALRAGDRMGGHFVQGHVDEVGKVRRIERHSGYWVLAVETDRRHSRPLVEKGSVCVDGISLTVASVRPGEFAVNIIPHTWENTSLKQRRAGDKVNIEYDLLVKAVRQAGGQEV</sequence>
<dbReference type="SUPFAM" id="SSF63380">
    <property type="entry name" value="Riboflavin synthase domain-like"/>
    <property type="match status" value="2"/>
</dbReference>